<dbReference type="InterPro" id="IPR050207">
    <property type="entry name" value="Trans_regulatory_Fis"/>
</dbReference>
<evidence type="ECO:0000313" key="5">
    <source>
        <dbReference type="EMBL" id="ADI16355.1"/>
    </source>
</evidence>
<proteinExistence type="inferred from homology"/>
<dbReference type="InterPro" id="IPR005412">
    <property type="entry name" value="Fis_DNA-bd"/>
</dbReference>
<dbReference type="GO" id="GO:0006355">
    <property type="term" value="P:regulation of DNA-templated transcription"/>
    <property type="evidence" value="ECO:0007669"/>
    <property type="project" value="InterPro"/>
</dbReference>
<dbReference type="NCBIfam" id="NF001659">
    <property type="entry name" value="PRK00430.1"/>
    <property type="match status" value="1"/>
</dbReference>
<dbReference type="Pfam" id="PF02954">
    <property type="entry name" value="HTH_8"/>
    <property type="match status" value="1"/>
</dbReference>
<dbReference type="PIRSF" id="PIRSF002097">
    <property type="entry name" value="DNA-binding_Fis"/>
    <property type="match status" value="1"/>
</dbReference>
<reference evidence="5" key="1">
    <citation type="journal article" date="2011" name="Environ. Microbiol.">
        <title>Time-series analyses of Monterey Bay coastal microbial picoplankton using a 'genome proxy' microarray.</title>
        <authorList>
            <person name="Rich V.I."/>
            <person name="Pham V.D."/>
            <person name="Eppley J."/>
            <person name="Shi Y."/>
            <person name="DeLong E.F."/>
        </authorList>
    </citation>
    <scope>NUCLEOTIDE SEQUENCE</scope>
</reference>
<organism evidence="5">
    <name type="scientific">uncultured bacterium HF130_01F24</name>
    <dbReference type="NCBI Taxonomy" id="710814"/>
    <lineage>
        <taxon>Bacteria</taxon>
        <taxon>environmental samples</taxon>
    </lineage>
</organism>
<dbReference type="EMBL" id="GU474835">
    <property type="protein sequence ID" value="ADI16355.1"/>
    <property type="molecule type" value="Genomic_DNA"/>
</dbReference>
<evidence type="ECO:0000256" key="3">
    <source>
        <dbReference type="ARBA" id="ARBA00029540"/>
    </source>
</evidence>
<accession>E0XPL4</accession>
<dbReference type="PANTHER" id="PTHR47918:SF1">
    <property type="entry name" value="DNA-BINDING PROTEIN FIS"/>
    <property type="match status" value="1"/>
</dbReference>
<dbReference type="PRINTS" id="PR01591">
    <property type="entry name" value="DNABINDNGFIS"/>
</dbReference>
<dbReference type="InterPro" id="IPR009057">
    <property type="entry name" value="Homeodomain-like_sf"/>
</dbReference>
<evidence type="ECO:0000256" key="2">
    <source>
        <dbReference type="ARBA" id="ARBA00023125"/>
    </source>
</evidence>
<protein>
    <recommendedName>
        <fullName evidence="3">Putative Fis-like DNA-binding protein</fullName>
    </recommendedName>
</protein>
<dbReference type="SUPFAM" id="SSF46689">
    <property type="entry name" value="Homeodomain-like"/>
    <property type="match status" value="1"/>
</dbReference>
<name>E0XPL4_9BACT</name>
<dbReference type="GO" id="GO:0043565">
    <property type="term" value="F:sequence-specific DNA binding"/>
    <property type="evidence" value="ECO:0007669"/>
    <property type="project" value="InterPro"/>
</dbReference>
<dbReference type="PANTHER" id="PTHR47918">
    <property type="entry name" value="DNA-BINDING PROTEIN FIS"/>
    <property type="match status" value="1"/>
</dbReference>
<dbReference type="Gene3D" id="1.10.10.60">
    <property type="entry name" value="Homeodomain-like"/>
    <property type="match status" value="1"/>
</dbReference>
<sequence length="100" mass="11484">MNKFEESSEAQSFKVASQFENLSIQENTLRSEVEKALVRYFKHIEEEPVTDLHRMVISEVEIPLLEAVMRQTGNNQSKASIMLGLNRGTLRTKLKNYGLL</sequence>
<keyword evidence="2" id="KW-0238">DNA-binding</keyword>
<dbReference type="PRINTS" id="PR01590">
    <property type="entry name" value="HTHFIS"/>
</dbReference>
<dbReference type="AlphaFoldDB" id="E0XPL4"/>
<dbReference type="InterPro" id="IPR002197">
    <property type="entry name" value="HTH_Fis"/>
</dbReference>
<feature type="domain" description="DNA binding HTH" evidence="4">
    <location>
        <begin position="58"/>
        <end position="97"/>
    </location>
</feature>
<evidence type="ECO:0000259" key="4">
    <source>
        <dbReference type="Pfam" id="PF02954"/>
    </source>
</evidence>
<evidence type="ECO:0000256" key="1">
    <source>
        <dbReference type="ARBA" id="ARBA00008559"/>
    </source>
</evidence>
<comment type="similarity">
    <text evidence="1">Belongs to the transcriptional regulatory Fis family.</text>
</comment>